<feature type="signal peptide" evidence="5">
    <location>
        <begin position="1"/>
        <end position="18"/>
    </location>
</feature>
<dbReference type="PANTHER" id="PTHR33926:SF4">
    <property type="entry name" value="PROTEIN TIC 22, CHLOROPLASTIC"/>
    <property type="match status" value="1"/>
</dbReference>
<sequence length="409" mass="45452">MVRVSMLVFLSLVGQGTASVEVARPPTPTRAAAASRSLPSKVWRQSRKVLNLSSTFGSATKASPYDRIAGHPVFSVTTAWGSPYMSMEKLSDLNEVVQENTGAGRTKPQSISEEQSEYRTVALYFLDPDDALAVHGEMKQMEQMQNVDIRVTSFSLAKALRQASNLGSGLVTGAPPDPLDGTIKASEGGALRYKLVPPKRQLYYAARCIGKERVGLFGDTATQDAMTAVMGNSAIEGTNLGRRRDKRERKTPQSKTAMQQQNAHMEGYVGIPVFYAPTLRKSLPLIKQVLSGSRHETPLFFNYEDLEATWRQLRERNPRLPEQPEQVEVFNLWDVLTSMDKEAATNKRKAREEKFSLTSTLKASLRRLAADMPGLQHITFIPSSRSVQYKESISARGNSKARLRPMRAW</sequence>
<dbReference type="InterPro" id="IPR007378">
    <property type="entry name" value="Tic22-like"/>
</dbReference>
<evidence type="ECO:0000256" key="5">
    <source>
        <dbReference type="SAM" id="SignalP"/>
    </source>
</evidence>
<keyword evidence="5" id="KW-0732">Signal</keyword>
<gene>
    <name evidence="6" type="ORF">PTTT1_LOCUS9212</name>
</gene>
<keyword evidence="3" id="KW-0934">Plastid</keyword>
<evidence type="ECO:0008006" key="7">
    <source>
        <dbReference type="Google" id="ProtNLM"/>
    </source>
</evidence>
<evidence type="ECO:0000256" key="4">
    <source>
        <dbReference type="SAM" id="MobiDB-lite"/>
    </source>
</evidence>
<dbReference type="AlphaFoldDB" id="A0A8J9T7E1"/>
<evidence type="ECO:0000256" key="2">
    <source>
        <dbReference type="ARBA" id="ARBA00022528"/>
    </source>
</evidence>
<dbReference type="EMBL" id="OU594952">
    <property type="protein sequence ID" value="CAG9279165.1"/>
    <property type="molecule type" value="Genomic_DNA"/>
</dbReference>
<dbReference type="Proteomes" id="UP000836788">
    <property type="component" value="Chromosome 11"/>
</dbReference>
<accession>A0A8J9T7E1</accession>
<feature type="region of interest" description="Disordered" evidence="4">
    <location>
        <begin position="234"/>
        <end position="261"/>
    </location>
</feature>
<dbReference type="PANTHER" id="PTHR33926">
    <property type="entry name" value="PROTEIN TIC 22, CHLOROPLASTIC"/>
    <property type="match status" value="1"/>
</dbReference>
<evidence type="ECO:0000256" key="3">
    <source>
        <dbReference type="ARBA" id="ARBA00022640"/>
    </source>
</evidence>
<dbReference type="Gene3D" id="3.40.1350.100">
    <property type="match status" value="2"/>
</dbReference>
<dbReference type="GO" id="GO:0009507">
    <property type="term" value="C:chloroplast"/>
    <property type="evidence" value="ECO:0007669"/>
    <property type="project" value="UniProtKB-SubCell"/>
</dbReference>
<reference evidence="6" key="1">
    <citation type="submission" date="2022-02" db="EMBL/GenBank/DDBJ databases">
        <authorList>
            <person name="Giguere J D."/>
        </authorList>
    </citation>
    <scope>NUCLEOTIDE SEQUENCE</scope>
    <source>
        <strain evidence="6">CCAP 1055/1</strain>
    </source>
</reference>
<dbReference type="GO" id="GO:0015031">
    <property type="term" value="P:protein transport"/>
    <property type="evidence" value="ECO:0007669"/>
    <property type="project" value="InterPro"/>
</dbReference>
<feature type="chain" id="PRO_5035466344" description="Tic22-like protein" evidence="5">
    <location>
        <begin position="19"/>
        <end position="409"/>
    </location>
</feature>
<evidence type="ECO:0000313" key="6">
    <source>
        <dbReference type="EMBL" id="CAG9279165.1"/>
    </source>
</evidence>
<name>A0A8J9T7E1_PHATR</name>
<comment type="subcellular location">
    <subcellularLocation>
        <location evidence="1">Plastid</location>
        <location evidence="1">Chloroplast</location>
    </subcellularLocation>
</comment>
<protein>
    <recommendedName>
        <fullName evidence="7">Tic22-like protein</fullName>
    </recommendedName>
</protein>
<evidence type="ECO:0000256" key="1">
    <source>
        <dbReference type="ARBA" id="ARBA00004229"/>
    </source>
</evidence>
<keyword evidence="2" id="KW-0150">Chloroplast</keyword>
<proteinExistence type="predicted"/>
<organism evidence="6">
    <name type="scientific">Phaeodactylum tricornutum</name>
    <name type="common">Diatom</name>
    <dbReference type="NCBI Taxonomy" id="2850"/>
    <lineage>
        <taxon>Eukaryota</taxon>
        <taxon>Sar</taxon>
        <taxon>Stramenopiles</taxon>
        <taxon>Ochrophyta</taxon>
        <taxon>Bacillariophyta</taxon>
        <taxon>Bacillariophyceae</taxon>
        <taxon>Bacillariophycidae</taxon>
        <taxon>Naviculales</taxon>
        <taxon>Phaeodactylaceae</taxon>
        <taxon>Phaeodactylum</taxon>
    </lineage>
</organism>